<dbReference type="InterPro" id="IPR001962">
    <property type="entry name" value="Asn_synthase"/>
</dbReference>
<evidence type="ECO:0000256" key="7">
    <source>
        <dbReference type="ARBA" id="ARBA00048741"/>
    </source>
</evidence>
<dbReference type="InterPro" id="IPR033738">
    <property type="entry name" value="AsnB_N"/>
</dbReference>
<evidence type="ECO:0000256" key="9">
    <source>
        <dbReference type="PIRSR" id="PIRSR001589-2"/>
    </source>
</evidence>
<evidence type="ECO:0000256" key="10">
    <source>
        <dbReference type="PIRSR" id="PIRSR001589-3"/>
    </source>
</evidence>
<dbReference type="GO" id="GO:0004066">
    <property type="term" value="F:asparagine synthase (glutamine-hydrolyzing) activity"/>
    <property type="evidence" value="ECO:0007669"/>
    <property type="project" value="UniProtKB-EC"/>
</dbReference>
<dbReference type="EC" id="6.3.5.4" evidence="3"/>
<reference evidence="12 13" key="2">
    <citation type="journal article" date="2009" name="Appl. Environ. Microbiol.">
        <title>Rhizobium sp. strain NGR234 possesses a remarkable number of secretion systems.</title>
        <authorList>
            <person name="Schmeisser C."/>
            <person name="Liesegang H."/>
            <person name="Krysciak D."/>
            <person name="Bakkou N."/>
            <person name="Le Quere A."/>
            <person name="Wollherr A."/>
            <person name="Heinemeyer I."/>
            <person name="Morgenstern B."/>
            <person name="Pommerening-Roeser A."/>
            <person name="Flores M."/>
            <person name="Palacios R."/>
            <person name="Brenner S."/>
            <person name="Gottschalk G."/>
            <person name="Schmitz R.A."/>
            <person name="Broughton W.J."/>
            <person name="Perret X."/>
            <person name="Strittmatter A.W."/>
            <person name="Streit W.R."/>
        </authorList>
    </citation>
    <scope>NUCLEOTIDE SEQUENCE [LARGE SCALE GENOMIC DNA]</scope>
    <source>
        <strain evidence="13">NBRC 101917 / NGR234</strain>
    </source>
</reference>
<protein>
    <recommendedName>
        <fullName evidence="3">asparagine synthase (glutamine-hydrolyzing)</fullName>
        <ecNumber evidence="3">6.3.5.4</ecNumber>
    </recommendedName>
</protein>
<dbReference type="Gene3D" id="3.60.20.10">
    <property type="entry name" value="Glutamine Phosphoribosylpyrophosphate, subunit 1, domain 1"/>
    <property type="match status" value="1"/>
</dbReference>
<dbReference type="AlphaFoldDB" id="C3KLT2"/>
<dbReference type="CDD" id="cd00712">
    <property type="entry name" value="AsnB"/>
    <property type="match status" value="1"/>
</dbReference>
<accession>C3KLT2</accession>
<dbReference type="HOGENOM" id="CLU_014658_3_1_5"/>
<dbReference type="PIRSF" id="PIRSF001589">
    <property type="entry name" value="Asn_synthetase_glu-h"/>
    <property type="match status" value="1"/>
</dbReference>
<keyword evidence="12" id="KW-0614">Plasmid</keyword>
<proteinExistence type="inferred from homology"/>
<dbReference type="InterPro" id="IPR014729">
    <property type="entry name" value="Rossmann-like_a/b/a_fold"/>
</dbReference>
<dbReference type="Gene3D" id="3.40.50.620">
    <property type="entry name" value="HUPs"/>
    <property type="match status" value="1"/>
</dbReference>
<feature type="binding site" evidence="9">
    <location>
        <position position="314"/>
    </location>
    <ligand>
        <name>ATP</name>
        <dbReference type="ChEBI" id="CHEBI:30616"/>
    </ligand>
</feature>
<keyword evidence="8" id="KW-0061">Asparagine biosynthesis</keyword>
<geneLocation type="plasmid" evidence="13">
    <name>sym pNGR234b</name>
</geneLocation>
<evidence type="ECO:0000313" key="12">
    <source>
        <dbReference type="EMBL" id="ACP23368.1"/>
    </source>
</evidence>
<evidence type="ECO:0000256" key="1">
    <source>
        <dbReference type="ARBA" id="ARBA00005187"/>
    </source>
</evidence>
<sequence>MQVNACSAHSGYTFSAVAGRESDFHMCGFGGYFGSIRDGRALLESMTAAIAHRGPDGQGIFTVPEAGLGHVRLSIVGLGDGQQPMPDASGELTIAFNGEIFNYVELRDELRAKGRRFRTASDTEVILHLYDEMGEDCVSLLNGDFAFAIWDARRCRMMLARDRMGVRPLFYTAQGGTFYFASEVKALLQVPGVSAEIDPIALDQIFTLWAPIAPRTPFRNILELEPANVMIVDQRGVTTRPYWQLQYPDRDQPSGYTHEGSAAEELRALLADATRIRMRADVPVGAYLSGGLDSSIVSALAAGMTPQGLRTFSVTFDSAEHDESAFQLEMAAALGTQHSAIACRAGDIAKVFPDVIRFTERPIIRTAPAPLYQLSGLVREAGLKVVLTGEGADEVFAGYDIFKEARVRRFCGRQPGSSIRPHLFRKLYPYLPGLKQQSPEYLAAFFGAGDAPLDDPLFSHRPRLKGTAATKLFFSGDLRAELKDYDAAAELIGRLPQDFRRWHPLHQAQYLESRFLLPGYILSSQGDRMAMAHGIEGRFPFLDHRLVEFAAKLPPEMKLKGLTEKHILREATKDLLPPAIGRRVKQPYRAPDSHSFTGPGELDYVRGALSEDAVAEGGLFNAKAVTKLYEKCRSRPASGFRDNAAFVGILSTQLWLQTFAGTRIRKAEAA</sequence>
<dbReference type="KEGG" id="rhi:NGR_b19210"/>
<dbReference type="GO" id="GO:0005524">
    <property type="term" value="F:ATP binding"/>
    <property type="evidence" value="ECO:0007669"/>
    <property type="project" value="UniProtKB-KW"/>
</dbReference>
<keyword evidence="5 9" id="KW-0067">ATP-binding</keyword>
<feature type="binding site" evidence="9">
    <location>
        <position position="122"/>
    </location>
    <ligand>
        <name>L-glutamine</name>
        <dbReference type="ChEBI" id="CHEBI:58359"/>
    </ligand>
</feature>
<dbReference type="GO" id="GO:0005829">
    <property type="term" value="C:cytosol"/>
    <property type="evidence" value="ECO:0007669"/>
    <property type="project" value="TreeGrafter"/>
</dbReference>
<evidence type="ECO:0000256" key="2">
    <source>
        <dbReference type="ARBA" id="ARBA00005752"/>
    </source>
</evidence>
<dbReference type="SUPFAM" id="SSF52402">
    <property type="entry name" value="Adenine nucleotide alpha hydrolases-like"/>
    <property type="match status" value="1"/>
</dbReference>
<dbReference type="SUPFAM" id="SSF56235">
    <property type="entry name" value="N-terminal nucleophile aminohydrolases (Ntn hydrolases)"/>
    <property type="match status" value="1"/>
</dbReference>
<feature type="active site" description="For GATase activity" evidence="8">
    <location>
        <position position="27"/>
    </location>
</feature>
<evidence type="ECO:0000313" key="13">
    <source>
        <dbReference type="Proteomes" id="UP000001054"/>
    </source>
</evidence>
<dbReference type="NCBIfam" id="TIGR01536">
    <property type="entry name" value="asn_synth_AEB"/>
    <property type="match status" value="1"/>
</dbReference>
<keyword evidence="8" id="KW-0028">Amino-acid biosynthesis</keyword>
<evidence type="ECO:0000256" key="4">
    <source>
        <dbReference type="ARBA" id="ARBA00022741"/>
    </source>
</evidence>
<name>C3KLT2_SINFN</name>
<feature type="site" description="Important for beta-aspartyl-AMP intermediate formation" evidence="10">
    <location>
        <position position="390"/>
    </location>
</feature>
<comment type="similarity">
    <text evidence="2">Belongs to the asparagine synthetase family.</text>
</comment>
<keyword evidence="13" id="KW-1185">Reference proteome</keyword>
<evidence type="ECO:0000256" key="8">
    <source>
        <dbReference type="PIRSR" id="PIRSR001589-1"/>
    </source>
</evidence>
<dbReference type="Pfam" id="PF00733">
    <property type="entry name" value="Asn_synthase"/>
    <property type="match status" value="1"/>
</dbReference>
<keyword evidence="4 9" id="KW-0547">Nucleotide-binding</keyword>
<evidence type="ECO:0000259" key="11">
    <source>
        <dbReference type="PROSITE" id="PS51278"/>
    </source>
</evidence>
<keyword evidence="6 8" id="KW-0315">Glutamine amidotransferase</keyword>
<dbReference type="InterPro" id="IPR017932">
    <property type="entry name" value="GATase_2_dom"/>
</dbReference>
<comment type="pathway">
    <text evidence="1">Amino-acid biosynthesis; L-asparagine biosynthesis; L-asparagine from L-aspartate (L-Gln route): step 1/1.</text>
</comment>
<organism evidence="12 13">
    <name type="scientific">Sinorhizobium fredii (strain NBRC 101917 / NGR234)</name>
    <dbReference type="NCBI Taxonomy" id="394"/>
    <lineage>
        <taxon>Bacteria</taxon>
        <taxon>Pseudomonadati</taxon>
        <taxon>Pseudomonadota</taxon>
        <taxon>Alphaproteobacteria</taxon>
        <taxon>Hyphomicrobiales</taxon>
        <taxon>Rhizobiaceae</taxon>
        <taxon>Sinorhizobium/Ensifer group</taxon>
        <taxon>Sinorhizobium</taxon>
    </lineage>
</organism>
<dbReference type="OrthoDB" id="9763290at2"/>
<dbReference type="PANTHER" id="PTHR43284:SF1">
    <property type="entry name" value="ASPARAGINE SYNTHETASE"/>
    <property type="match status" value="1"/>
</dbReference>
<dbReference type="CDD" id="cd01991">
    <property type="entry name" value="Asn_synthase_B_C"/>
    <property type="match status" value="1"/>
</dbReference>
<dbReference type="PATRIC" id="fig|394.7.peg.2336"/>
<evidence type="ECO:0000256" key="6">
    <source>
        <dbReference type="ARBA" id="ARBA00022962"/>
    </source>
</evidence>
<dbReference type="InterPro" id="IPR006426">
    <property type="entry name" value="Asn_synth_AEB"/>
</dbReference>
<comment type="catalytic activity">
    <reaction evidence="7">
        <text>L-aspartate + L-glutamine + ATP + H2O = L-asparagine + L-glutamate + AMP + diphosphate + H(+)</text>
        <dbReference type="Rhea" id="RHEA:12228"/>
        <dbReference type="ChEBI" id="CHEBI:15377"/>
        <dbReference type="ChEBI" id="CHEBI:15378"/>
        <dbReference type="ChEBI" id="CHEBI:29985"/>
        <dbReference type="ChEBI" id="CHEBI:29991"/>
        <dbReference type="ChEBI" id="CHEBI:30616"/>
        <dbReference type="ChEBI" id="CHEBI:33019"/>
        <dbReference type="ChEBI" id="CHEBI:58048"/>
        <dbReference type="ChEBI" id="CHEBI:58359"/>
        <dbReference type="ChEBI" id="CHEBI:456215"/>
        <dbReference type="EC" id="6.3.5.4"/>
    </reaction>
</comment>
<evidence type="ECO:0000256" key="3">
    <source>
        <dbReference type="ARBA" id="ARBA00012737"/>
    </source>
</evidence>
<reference evidence="13" key="1">
    <citation type="journal article" date="2004" name="J. Bacteriol.">
        <title>An evolutionary hot spot: the pNGR234b replicon of Rhizobium sp. strain NGR234.</title>
        <authorList>
            <person name="Streit W.R."/>
            <person name="Schmitz R.A."/>
            <person name="Perret X."/>
            <person name="Staehelin C."/>
            <person name="Deakin W.J."/>
            <person name="Raasch C."/>
            <person name="Liesegang H."/>
            <person name="Broughton W.J."/>
        </authorList>
    </citation>
    <scope>NUCLEOTIDE SEQUENCE [LARGE SCALE GENOMIC DNA]</scope>
    <source>
        <strain evidence="13">NBRC 101917 / NGR234</strain>
    </source>
</reference>
<dbReference type="Proteomes" id="UP000001054">
    <property type="component" value="Plasmid pNGR234b"/>
</dbReference>
<dbReference type="PROSITE" id="PS51278">
    <property type="entry name" value="GATASE_TYPE_2"/>
    <property type="match status" value="1"/>
</dbReference>
<dbReference type="Pfam" id="PF13537">
    <property type="entry name" value="GATase_7"/>
    <property type="match status" value="1"/>
</dbReference>
<dbReference type="GO" id="GO:0006529">
    <property type="term" value="P:asparagine biosynthetic process"/>
    <property type="evidence" value="ECO:0007669"/>
    <property type="project" value="UniProtKB-KW"/>
</dbReference>
<dbReference type="InterPro" id="IPR029055">
    <property type="entry name" value="Ntn_hydrolases_N"/>
</dbReference>
<dbReference type="PANTHER" id="PTHR43284">
    <property type="entry name" value="ASPARAGINE SYNTHETASE (GLUTAMINE-HYDROLYZING)"/>
    <property type="match status" value="1"/>
</dbReference>
<evidence type="ECO:0000256" key="5">
    <source>
        <dbReference type="ARBA" id="ARBA00022840"/>
    </source>
</evidence>
<feature type="domain" description="Glutamine amidotransferase type-2" evidence="11">
    <location>
        <begin position="27"/>
        <end position="235"/>
    </location>
</feature>
<dbReference type="InterPro" id="IPR051786">
    <property type="entry name" value="ASN_synthetase/amidase"/>
</dbReference>
<gene>
    <name evidence="12" type="ordered locus">NGR_b19210</name>
</gene>
<dbReference type="EMBL" id="CP000874">
    <property type="protein sequence ID" value="ACP23368.1"/>
    <property type="molecule type" value="Genomic_DNA"/>
</dbReference>